<evidence type="ECO:0000313" key="1">
    <source>
        <dbReference type="EMBL" id="CAH1398542.1"/>
    </source>
</evidence>
<dbReference type="PANTHER" id="PTHR12939">
    <property type="entry name" value="SARCOGLYCAN"/>
    <property type="match status" value="1"/>
</dbReference>
<proteinExistence type="predicted"/>
<protein>
    <submittedName>
        <fullName evidence="1">Uncharacterized protein</fullName>
    </submittedName>
</protein>
<dbReference type="PANTHER" id="PTHR12939:SF10">
    <property type="entry name" value="EG:4F1.1 PROTEIN"/>
    <property type="match status" value="1"/>
</dbReference>
<name>A0A9P0HAU0_NEZVI</name>
<keyword evidence="2" id="KW-1185">Reference proteome</keyword>
<dbReference type="Proteomes" id="UP001152798">
    <property type="component" value="Chromosome 4"/>
</dbReference>
<organism evidence="1 2">
    <name type="scientific">Nezara viridula</name>
    <name type="common">Southern green stink bug</name>
    <name type="synonym">Cimex viridulus</name>
    <dbReference type="NCBI Taxonomy" id="85310"/>
    <lineage>
        <taxon>Eukaryota</taxon>
        <taxon>Metazoa</taxon>
        <taxon>Ecdysozoa</taxon>
        <taxon>Arthropoda</taxon>
        <taxon>Hexapoda</taxon>
        <taxon>Insecta</taxon>
        <taxon>Pterygota</taxon>
        <taxon>Neoptera</taxon>
        <taxon>Paraneoptera</taxon>
        <taxon>Hemiptera</taxon>
        <taxon>Heteroptera</taxon>
        <taxon>Panheteroptera</taxon>
        <taxon>Pentatomomorpha</taxon>
        <taxon>Pentatomoidea</taxon>
        <taxon>Pentatomidae</taxon>
        <taxon>Pentatominae</taxon>
        <taxon>Nezara</taxon>
    </lineage>
</organism>
<evidence type="ECO:0000313" key="2">
    <source>
        <dbReference type="Proteomes" id="UP001152798"/>
    </source>
</evidence>
<dbReference type="GO" id="GO:0060047">
    <property type="term" value="P:heart contraction"/>
    <property type="evidence" value="ECO:0007669"/>
    <property type="project" value="TreeGrafter"/>
</dbReference>
<gene>
    <name evidence="1" type="ORF">NEZAVI_LOCUS8164</name>
</gene>
<sequence length="123" mass="13033">MTPPGEENRPLDSVSLLFNPNSQLVVKLGGLSIKDLTSPSFFPPLLLAQSWTFSGPIIGNDAFEVQASRFKVSDLQGRALFSADKNEVIVGAEILRLSGPGGIVVDGSLQTPLVRASPGSDLR</sequence>
<dbReference type="OrthoDB" id="8881719at2759"/>
<dbReference type="AlphaFoldDB" id="A0A9P0HAU0"/>
<reference evidence="1" key="1">
    <citation type="submission" date="2022-01" db="EMBL/GenBank/DDBJ databases">
        <authorList>
            <person name="King R."/>
        </authorList>
    </citation>
    <scope>NUCLEOTIDE SEQUENCE</scope>
</reference>
<accession>A0A9P0HAU0</accession>
<dbReference type="EMBL" id="OV725080">
    <property type="protein sequence ID" value="CAH1398542.1"/>
    <property type="molecule type" value="Genomic_DNA"/>
</dbReference>
<dbReference type="InterPro" id="IPR039972">
    <property type="entry name" value="Sarcoglycan_gamma/delta/zeta"/>
</dbReference>
<dbReference type="GO" id="GO:0016012">
    <property type="term" value="C:sarcoglycan complex"/>
    <property type="evidence" value="ECO:0007669"/>
    <property type="project" value="InterPro"/>
</dbReference>